<evidence type="ECO:0000313" key="3">
    <source>
        <dbReference type="Proteomes" id="UP001172102"/>
    </source>
</evidence>
<comment type="caution">
    <text evidence="2">The sequence shown here is derived from an EMBL/GenBank/DDBJ whole genome shotgun (WGS) entry which is preliminary data.</text>
</comment>
<accession>A0AA40DV14</accession>
<organism evidence="2 3">
    <name type="scientific">Lasiosphaeris hirsuta</name>
    <dbReference type="NCBI Taxonomy" id="260670"/>
    <lineage>
        <taxon>Eukaryota</taxon>
        <taxon>Fungi</taxon>
        <taxon>Dikarya</taxon>
        <taxon>Ascomycota</taxon>
        <taxon>Pezizomycotina</taxon>
        <taxon>Sordariomycetes</taxon>
        <taxon>Sordariomycetidae</taxon>
        <taxon>Sordariales</taxon>
        <taxon>Lasiosphaeriaceae</taxon>
        <taxon>Lasiosphaeris</taxon>
    </lineage>
</organism>
<proteinExistence type="predicted"/>
<dbReference type="AlphaFoldDB" id="A0AA40DV14"/>
<sequence length="81" mass="8916">MPPTSTQSASSTADGKRADKCSTTLDFYLEAPLHQLEKLSLQGPQSAQRAGKNKKAKTKTAKEYLKDWDKTWDKAKNSGSN</sequence>
<evidence type="ECO:0000256" key="1">
    <source>
        <dbReference type="SAM" id="MobiDB-lite"/>
    </source>
</evidence>
<name>A0AA40DV14_9PEZI</name>
<keyword evidence="3" id="KW-1185">Reference proteome</keyword>
<dbReference type="EMBL" id="JAUKUA010000004">
    <property type="protein sequence ID" value="KAK0714487.1"/>
    <property type="molecule type" value="Genomic_DNA"/>
</dbReference>
<gene>
    <name evidence="2" type="ORF">B0H67DRAFT_644347</name>
</gene>
<feature type="region of interest" description="Disordered" evidence="1">
    <location>
        <begin position="41"/>
        <end position="62"/>
    </location>
</feature>
<protein>
    <submittedName>
        <fullName evidence="2">Uncharacterized protein</fullName>
    </submittedName>
</protein>
<dbReference type="Proteomes" id="UP001172102">
    <property type="component" value="Unassembled WGS sequence"/>
</dbReference>
<evidence type="ECO:0000313" key="2">
    <source>
        <dbReference type="EMBL" id="KAK0714487.1"/>
    </source>
</evidence>
<reference evidence="2" key="1">
    <citation type="submission" date="2023-06" db="EMBL/GenBank/DDBJ databases">
        <title>Genome-scale phylogeny and comparative genomics of the fungal order Sordariales.</title>
        <authorList>
            <consortium name="Lawrence Berkeley National Laboratory"/>
            <person name="Hensen N."/>
            <person name="Bonometti L."/>
            <person name="Westerberg I."/>
            <person name="Brannstrom I.O."/>
            <person name="Guillou S."/>
            <person name="Cros-Aarteil S."/>
            <person name="Calhoun S."/>
            <person name="Haridas S."/>
            <person name="Kuo A."/>
            <person name="Mondo S."/>
            <person name="Pangilinan J."/>
            <person name="Riley R."/>
            <person name="Labutti K."/>
            <person name="Andreopoulos B."/>
            <person name="Lipzen A."/>
            <person name="Chen C."/>
            <person name="Yanf M."/>
            <person name="Daum C."/>
            <person name="Ng V."/>
            <person name="Clum A."/>
            <person name="Steindorff A."/>
            <person name="Ohm R."/>
            <person name="Martin F."/>
            <person name="Silar P."/>
            <person name="Natvig D."/>
            <person name="Lalanne C."/>
            <person name="Gautier V."/>
            <person name="Ament-Velasquez S.L."/>
            <person name="Kruys A."/>
            <person name="Hutchinson M.I."/>
            <person name="Powell A.J."/>
            <person name="Barry K."/>
            <person name="Miller A.N."/>
            <person name="Grigoriev I.V."/>
            <person name="Debuchy R."/>
            <person name="Gladieux P."/>
            <person name="Thoren M.H."/>
            <person name="Johannesson H."/>
        </authorList>
    </citation>
    <scope>NUCLEOTIDE SEQUENCE</scope>
    <source>
        <strain evidence="2">SMH4607-1</strain>
    </source>
</reference>